<dbReference type="InterPro" id="IPR058581">
    <property type="entry name" value="TM_HPP"/>
</dbReference>
<feature type="compositionally biased region" description="Basic residues" evidence="2">
    <location>
        <begin position="351"/>
        <end position="367"/>
    </location>
</feature>
<feature type="domain" description="CBS" evidence="4">
    <location>
        <begin position="244"/>
        <end position="305"/>
    </location>
</feature>
<dbReference type="KEGG" id="gbr:Gbro_3821"/>
<gene>
    <name evidence="5" type="ordered locus">Gbro_3821</name>
</gene>
<keyword evidence="6" id="KW-1185">Reference proteome</keyword>
<feature type="region of interest" description="Disordered" evidence="2">
    <location>
        <begin position="285"/>
        <end position="404"/>
    </location>
</feature>
<dbReference type="Gene3D" id="3.10.580.10">
    <property type="entry name" value="CBS-domain"/>
    <property type="match status" value="1"/>
</dbReference>
<name>D0L369_GORB4</name>
<evidence type="ECO:0000259" key="4">
    <source>
        <dbReference type="PROSITE" id="PS51371"/>
    </source>
</evidence>
<protein>
    <submittedName>
        <fullName evidence="5">HPP family protein</fullName>
    </submittedName>
</protein>
<keyword evidence="3" id="KW-0472">Membrane</keyword>
<dbReference type="PANTHER" id="PTHR33741:SF5">
    <property type="entry name" value="TRANSMEMBRANE PROTEIN DDB_G0269096-RELATED"/>
    <property type="match status" value="1"/>
</dbReference>
<reference evidence="5 6" key="2">
    <citation type="journal article" date="2010" name="Stand. Genomic Sci.">
        <title>Complete genome sequence of Gordonia bronchialis type strain (3410).</title>
        <authorList>
            <person name="Ivanova N."/>
            <person name="Sikorski J."/>
            <person name="Jando M."/>
            <person name="Lapidus A."/>
            <person name="Nolan M."/>
            <person name="Lucas S."/>
            <person name="Del Rio T.G."/>
            <person name="Tice H."/>
            <person name="Copeland A."/>
            <person name="Cheng J.F."/>
            <person name="Chen F."/>
            <person name="Bruce D."/>
            <person name="Goodwin L."/>
            <person name="Pitluck S."/>
            <person name="Mavromatis K."/>
            <person name="Ovchinnikova G."/>
            <person name="Pati A."/>
            <person name="Chen A."/>
            <person name="Palaniappan K."/>
            <person name="Land M."/>
            <person name="Hauser L."/>
            <person name="Chang Y.J."/>
            <person name="Jeffries C.D."/>
            <person name="Chain P."/>
            <person name="Saunders E."/>
            <person name="Han C."/>
            <person name="Detter J.C."/>
            <person name="Brettin T."/>
            <person name="Rohde M."/>
            <person name="Goker M."/>
            <person name="Bristow J."/>
            <person name="Eisen J.A."/>
            <person name="Markowitz V."/>
            <person name="Hugenholtz P."/>
            <person name="Klenk H.P."/>
            <person name="Kyrpides N.C."/>
        </authorList>
    </citation>
    <scope>NUCLEOTIDE SEQUENCE [LARGE SCALE GENOMIC DNA]</scope>
    <source>
        <strain evidence="6">ATCC 25592 / DSM 43247 / BCRC 13721 / JCM 3198 / KCTC 3076 / NBRC 16047 / NCTC 10667</strain>
    </source>
</reference>
<dbReference type="eggNOG" id="COG3448">
    <property type="taxonomic scope" value="Bacteria"/>
</dbReference>
<evidence type="ECO:0000256" key="2">
    <source>
        <dbReference type="SAM" id="MobiDB-lite"/>
    </source>
</evidence>
<keyword evidence="1" id="KW-0129">CBS domain</keyword>
<dbReference type="EMBL" id="CP001802">
    <property type="protein sequence ID" value="ACY22999.1"/>
    <property type="molecule type" value="Genomic_DNA"/>
</dbReference>
<accession>D0L369</accession>
<dbReference type="InterPro" id="IPR000644">
    <property type="entry name" value="CBS_dom"/>
</dbReference>
<proteinExistence type="predicted"/>
<organism evidence="5 6">
    <name type="scientific">Gordonia bronchialis (strain ATCC 25592 / DSM 43247 / BCRC 13721 / JCM 3198 / KCTC 3076 / NBRC 16047 / NCTC 10667)</name>
    <name type="common">Rhodococcus bronchialis</name>
    <dbReference type="NCBI Taxonomy" id="526226"/>
    <lineage>
        <taxon>Bacteria</taxon>
        <taxon>Bacillati</taxon>
        <taxon>Actinomycetota</taxon>
        <taxon>Actinomycetes</taxon>
        <taxon>Mycobacteriales</taxon>
        <taxon>Gordoniaceae</taxon>
        <taxon>Gordonia</taxon>
    </lineage>
</organism>
<keyword evidence="3" id="KW-1133">Transmembrane helix</keyword>
<feature type="transmembrane region" description="Helical" evidence="3">
    <location>
        <begin position="148"/>
        <end position="172"/>
    </location>
</feature>
<dbReference type="STRING" id="526226.Gbro_3821"/>
<evidence type="ECO:0000256" key="3">
    <source>
        <dbReference type="SAM" id="Phobius"/>
    </source>
</evidence>
<reference evidence="6" key="1">
    <citation type="submission" date="2009-10" db="EMBL/GenBank/DDBJ databases">
        <title>The complete chromosome of Gordonia bronchialis DSM 43247.</title>
        <authorList>
            <consortium name="US DOE Joint Genome Institute (JGI-PGF)"/>
            <person name="Lucas S."/>
            <person name="Copeland A."/>
            <person name="Lapidus A."/>
            <person name="Glavina del Rio T."/>
            <person name="Dalin E."/>
            <person name="Tice H."/>
            <person name="Bruce D."/>
            <person name="Goodwin L."/>
            <person name="Pitluck S."/>
            <person name="Kyrpides N."/>
            <person name="Mavromatis K."/>
            <person name="Ivanova N."/>
            <person name="Ovchinnikova G."/>
            <person name="Saunders E."/>
            <person name="Brettin T."/>
            <person name="Detter J.C."/>
            <person name="Han C."/>
            <person name="Larimer F."/>
            <person name="Land M."/>
            <person name="Hauser L."/>
            <person name="Markowitz V."/>
            <person name="Cheng J.-F."/>
            <person name="Hugenholtz P."/>
            <person name="Woyke T."/>
            <person name="Wu D."/>
            <person name="Jando M."/>
            <person name="Schneider S."/>
            <person name="Goeker M."/>
            <person name="Klenk H.-P."/>
            <person name="Eisen J.A."/>
        </authorList>
    </citation>
    <scope>NUCLEOTIDE SEQUENCE [LARGE SCALE GENOMIC DNA]</scope>
    <source>
        <strain evidence="6">ATCC 25592 / DSM 43247 / BCRC 13721 / JCM 3198 / KCTC 3076 / NBRC 16047 / NCTC 10667</strain>
    </source>
</reference>
<dbReference type="PROSITE" id="PS51371">
    <property type="entry name" value="CBS"/>
    <property type="match status" value="1"/>
</dbReference>
<evidence type="ECO:0000256" key="1">
    <source>
        <dbReference type="PROSITE-ProRule" id="PRU00703"/>
    </source>
</evidence>
<dbReference type="InterPro" id="IPR046342">
    <property type="entry name" value="CBS_dom_sf"/>
</dbReference>
<evidence type="ECO:0000313" key="6">
    <source>
        <dbReference type="Proteomes" id="UP000001219"/>
    </source>
</evidence>
<keyword evidence="3" id="KW-0812">Transmembrane</keyword>
<evidence type="ECO:0000313" key="5">
    <source>
        <dbReference type="EMBL" id="ACY22999.1"/>
    </source>
</evidence>
<dbReference type="Pfam" id="PF00571">
    <property type="entry name" value="CBS"/>
    <property type="match status" value="1"/>
</dbReference>
<sequence>MSARIGRPLLGRILRSLGPSSVASSPREAIRAGVGATFGLGVLGCLLVASGVHLHLGLYLIAPFGATTVLVFAAPSSPLAQPWPTVVGSALSAAIGVAVTLLIGQPTIRVAVAVGLAVSAMILCRAVHPPAGAVAMSAALAPETIHALGFWFVLAPVAVGACVLAVPATAYGRATGRHYPFRQFDAEPPAEDRLGLSEAELTDILARYRQSLNLGVADLARLIGAAELQAAGHRVEPLDAAAIMSTDLITVGPEATASELAALFGEHGFTSLPVVRPDGTFAGMVSDPSPVGHPGLVGSRSGRALATSANRDPGRRHHGRRPPGGRPGLVGGRAAPAARRARLRRDAGARRTPHRRHRDPHRPHRRPRTADVAAGPHSLISADVIGPVSRRSPAPASGHTAWCD</sequence>
<dbReference type="InterPro" id="IPR007065">
    <property type="entry name" value="HPP"/>
</dbReference>
<dbReference type="HOGENOM" id="CLU_681081_0_0_11"/>
<dbReference type="Proteomes" id="UP000001219">
    <property type="component" value="Chromosome"/>
</dbReference>
<feature type="transmembrane region" description="Helical" evidence="3">
    <location>
        <begin position="86"/>
        <end position="103"/>
    </location>
</feature>
<feature type="compositionally biased region" description="Basic residues" evidence="2">
    <location>
        <begin position="314"/>
        <end position="323"/>
    </location>
</feature>
<dbReference type="SUPFAM" id="SSF54631">
    <property type="entry name" value="CBS-domain pair"/>
    <property type="match status" value="1"/>
</dbReference>
<dbReference type="PANTHER" id="PTHR33741">
    <property type="entry name" value="TRANSMEMBRANE PROTEIN DDB_G0269096-RELATED"/>
    <property type="match status" value="1"/>
</dbReference>
<dbReference type="Pfam" id="PF04982">
    <property type="entry name" value="TM_HPP"/>
    <property type="match status" value="1"/>
</dbReference>
<dbReference type="AlphaFoldDB" id="D0L369"/>
<feature type="transmembrane region" description="Helical" evidence="3">
    <location>
        <begin position="110"/>
        <end position="128"/>
    </location>
</feature>